<keyword evidence="2" id="KW-1133">Transmembrane helix</keyword>
<feature type="region of interest" description="Disordered" evidence="1">
    <location>
        <begin position="525"/>
        <end position="546"/>
    </location>
</feature>
<protein>
    <submittedName>
        <fullName evidence="3">Type II secretion system protein</fullName>
    </submittedName>
</protein>
<dbReference type="Pfam" id="PF07963">
    <property type="entry name" value="N_methyl"/>
    <property type="match status" value="1"/>
</dbReference>
<comment type="caution">
    <text evidence="3">The sequence shown here is derived from an EMBL/GenBank/DDBJ whole genome shotgun (WGS) entry which is preliminary data.</text>
</comment>
<gene>
    <name evidence="3" type="ORF">PZE19_06070</name>
</gene>
<sequence>MTLDGRKNDLRRRIRPEAWSLRRGAFTLIELMVVMVIIGILLVFILNASWSAVRSAREKATQSLISKLDVALTDRLDAILQSRPPDPTQVQGLIARCYDTLTPATDPRMSERAYVLAQIEFFAREVPDVFYLQDVATYGYPLNFAANPYPISSGNPNGGTDTPPTDAEFVLPLGDGWPLGASGSNYFNPGEGIYGASYHMAAGLYKNLGYQPTGYDGIDNDGDGRIDNWAEGVNQAPAFTTADATVLETVQSRLGLHKHKTARAEVLYALLVESQGPFGSIFEREDFTDQEVKDTDGDGLPEFVDSWGEPLQFYRWPLLFSSGLQRGQKFQSVNEDVAYAAPYAGMIEQRELDGFDPNQQLMSPAWWSSAYNDPTSVTSLFPTLFAAKSRNRSAGVAFFENYFHLLHEPLLYGSSTGVGLFWDRGAPSGDFAARRALTSKFLIVSAGPDKELGLLMFDDASLRAAISDAASTSAYSAAYPLIALESQAAPLSLLDLTRLVTDQASIGGLITKDDTAPEDSYRIQARGQDDINSHNIPAGGIGGSAP</sequence>
<proteinExistence type="predicted"/>
<evidence type="ECO:0000256" key="1">
    <source>
        <dbReference type="SAM" id="MobiDB-lite"/>
    </source>
</evidence>
<evidence type="ECO:0000313" key="4">
    <source>
        <dbReference type="Proteomes" id="UP001216907"/>
    </source>
</evidence>
<keyword evidence="2" id="KW-0812">Transmembrane</keyword>
<dbReference type="NCBIfam" id="TIGR02532">
    <property type="entry name" value="IV_pilin_GFxxxE"/>
    <property type="match status" value="1"/>
</dbReference>
<evidence type="ECO:0000313" key="3">
    <source>
        <dbReference type="EMBL" id="MDG3003325.1"/>
    </source>
</evidence>
<keyword evidence="2" id="KW-0472">Membrane</keyword>
<reference evidence="3 4" key="1">
    <citation type="submission" date="2023-03" db="EMBL/GenBank/DDBJ databases">
        <title>Paludisphaera mucosa sp. nov. a novel planctomycete from northern fen.</title>
        <authorList>
            <person name="Ivanova A."/>
        </authorList>
    </citation>
    <scope>NUCLEOTIDE SEQUENCE [LARGE SCALE GENOMIC DNA]</scope>
    <source>
        <strain evidence="3 4">Pla2</strain>
    </source>
</reference>
<dbReference type="InterPro" id="IPR045584">
    <property type="entry name" value="Pilin-like"/>
</dbReference>
<dbReference type="EMBL" id="JARRAG010000001">
    <property type="protein sequence ID" value="MDG3003325.1"/>
    <property type="molecule type" value="Genomic_DNA"/>
</dbReference>
<name>A0ABT6F7F5_9BACT</name>
<organism evidence="3 4">
    <name type="scientific">Paludisphaera mucosa</name>
    <dbReference type="NCBI Taxonomy" id="3030827"/>
    <lineage>
        <taxon>Bacteria</taxon>
        <taxon>Pseudomonadati</taxon>
        <taxon>Planctomycetota</taxon>
        <taxon>Planctomycetia</taxon>
        <taxon>Isosphaerales</taxon>
        <taxon>Isosphaeraceae</taxon>
        <taxon>Paludisphaera</taxon>
    </lineage>
</organism>
<dbReference type="Gene3D" id="3.30.700.10">
    <property type="entry name" value="Glycoprotein, Type 4 Pilin"/>
    <property type="match status" value="1"/>
</dbReference>
<dbReference type="RefSeq" id="WP_277859678.1">
    <property type="nucleotide sequence ID" value="NZ_JARRAG010000001.1"/>
</dbReference>
<feature type="transmembrane region" description="Helical" evidence="2">
    <location>
        <begin position="21"/>
        <end position="46"/>
    </location>
</feature>
<dbReference type="Proteomes" id="UP001216907">
    <property type="component" value="Unassembled WGS sequence"/>
</dbReference>
<accession>A0ABT6F7F5</accession>
<dbReference type="SUPFAM" id="SSF54523">
    <property type="entry name" value="Pili subunits"/>
    <property type="match status" value="1"/>
</dbReference>
<evidence type="ECO:0000256" key="2">
    <source>
        <dbReference type="SAM" id="Phobius"/>
    </source>
</evidence>
<dbReference type="InterPro" id="IPR012902">
    <property type="entry name" value="N_methyl_site"/>
</dbReference>
<keyword evidence="4" id="KW-1185">Reference proteome</keyword>